<comment type="caution">
    <text evidence="1">The sequence shown here is derived from an EMBL/GenBank/DDBJ whole genome shotgun (WGS) entry which is preliminary data.</text>
</comment>
<organism evidence="1 2">
    <name type="scientific">Candidatus Electrothrix aarhusensis</name>
    <dbReference type="NCBI Taxonomy" id="1859131"/>
    <lineage>
        <taxon>Bacteria</taxon>
        <taxon>Pseudomonadati</taxon>
        <taxon>Thermodesulfobacteriota</taxon>
        <taxon>Desulfobulbia</taxon>
        <taxon>Desulfobulbales</taxon>
        <taxon>Desulfobulbaceae</taxon>
        <taxon>Candidatus Electrothrix</taxon>
    </lineage>
</organism>
<reference evidence="1 2" key="1">
    <citation type="submission" date="2017-01" db="EMBL/GenBank/DDBJ databases">
        <title>The cable genome- insights into the physiology and evolution of filamentous bacteria capable of sulfide oxidation via long distance electron transfer.</title>
        <authorList>
            <person name="Schreiber L."/>
            <person name="Bjerg J.T."/>
            <person name="Boggild A."/>
            <person name="Van De Vossenberg J."/>
            <person name="Meysman F."/>
            <person name="Nielsen L.P."/>
            <person name="Schramm A."/>
            <person name="Kjeldsen K.U."/>
        </authorList>
    </citation>
    <scope>NUCLEOTIDE SEQUENCE [LARGE SCALE GENOMIC DNA]</scope>
    <source>
        <strain evidence="1">MCF</strain>
    </source>
</reference>
<dbReference type="Proteomes" id="UP000287853">
    <property type="component" value="Unassembled WGS sequence"/>
</dbReference>
<keyword evidence="2" id="KW-1185">Reference proteome</keyword>
<dbReference type="EMBL" id="MTKO01000078">
    <property type="protein sequence ID" value="RWX45442.1"/>
    <property type="molecule type" value="Genomic_DNA"/>
</dbReference>
<gene>
    <name evidence="1" type="ORF">H206_00904</name>
</gene>
<evidence type="ECO:0000313" key="2">
    <source>
        <dbReference type="Proteomes" id="UP000287853"/>
    </source>
</evidence>
<dbReference type="AlphaFoldDB" id="A0A3S3SLK2"/>
<name>A0A3S3SLK2_9BACT</name>
<protein>
    <submittedName>
        <fullName evidence="1">Uncharacterized protein</fullName>
    </submittedName>
</protein>
<proteinExistence type="predicted"/>
<evidence type="ECO:0000313" key="1">
    <source>
        <dbReference type="EMBL" id="RWX45442.1"/>
    </source>
</evidence>
<accession>A0A3S3SLK2</accession>
<sequence length="66" mass="7874">MSIFFSKHVLWCHQYFPLNTEEIPEVGHKETGSRVTHPVKKKCQMHINYIHHIKRKDLTIRSATVF</sequence>